<gene>
    <name evidence="5" type="ORF">IV500_00870</name>
</gene>
<keyword evidence="3" id="KW-0804">Transcription</keyword>
<dbReference type="AlphaFoldDB" id="A0A931CLD5"/>
<feature type="domain" description="HTH luxR-type" evidence="4">
    <location>
        <begin position="23"/>
        <end position="88"/>
    </location>
</feature>
<evidence type="ECO:0000259" key="4">
    <source>
        <dbReference type="PROSITE" id="PS50043"/>
    </source>
</evidence>
<evidence type="ECO:0000256" key="2">
    <source>
        <dbReference type="ARBA" id="ARBA00023125"/>
    </source>
</evidence>
<keyword evidence="6" id="KW-1185">Reference proteome</keyword>
<evidence type="ECO:0000313" key="5">
    <source>
        <dbReference type="EMBL" id="MBG0737991.1"/>
    </source>
</evidence>
<name>A0A931CLD5_9MICC</name>
<dbReference type="CDD" id="cd06170">
    <property type="entry name" value="LuxR_C_like"/>
    <property type="match status" value="1"/>
</dbReference>
<dbReference type="InterPro" id="IPR000792">
    <property type="entry name" value="Tscrpt_reg_LuxR_C"/>
</dbReference>
<evidence type="ECO:0000313" key="6">
    <source>
        <dbReference type="Proteomes" id="UP000655366"/>
    </source>
</evidence>
<dbReference type="SUPFAM" id="SSF46894">
    <property type="entry name" value="C-terminal effector domain of the bipartite response regulators"/>
    <property type="match status" value="1"/>
</dbReference>
<dbReference type="PANTHER" id="PTHR44688">
    <property type="entry name" value="DNA-BINDING TRANSCRIPTIONAL ACTIVATOR DEVR_DOSR"/>
    <property type="match status" value="1"/>
</dbReference>
<protein>
    <submittedName>
        <fullName evidence="5">Helix-turn-helix transcriptional regulator</fullName>
    </submittedName>
</protein>
<dbReference type="Proteomes" id="UP000655366">
    <property type="component" value="Unassembled WGS sequence"/>
</dbReference>
<keyword evidence="1" id="KW-0805">Transcription regulation</keyword>
<comment type="caution">
    <text evidence="5">The sequence shown here is derived from an EMBL/GenBank/DDBJ whole genome shotgun (WGS) entry which is preliminary data.</text>
</comment>
<dbReference type="Pfam" id="PF00196">
    <property type="entry name" value="GerE"/>
    <property type="match status" value="1"/>
</dbReference>
<proteinExistence type="predicted"/>
<dbReference type="RefSeq" id="WP_196394931.1">
    <property type="nucleotide sequence ID" value="NZ_JADNYM010000001.1"/>
</dbReference>
<dbReference type="EMBL" id="JADNYM010000001">
    <property type="protein sequence ID" value="MBG0737991.1"/>
    <property type="molecule type" value="Genomic_DNA"/>
</dbReference>
<dbReference type="PRINTS" id="PR00038">
    <property type="entry name" value="HTHLUXR"/>
</dbReference>
<dbReference type="GO" id="GO:0006355">
    <property type="term" value="P:regulation of DNA-templated transcription"/>
    <property type="evidence" value="ECO:0007669"/>
    <property type="project" value="InterPro"/>
</dbReference>
<dbReference type="GO" id="GO:0003677">
    <property type="term" value="F:DNA binding"/>
    <property type="evidence" value="ECO:0007669"/>
    <property type="project" value="UniProtKB-KW"/>
</dbReference>
<dbReference type="PROSITE" id="PS00622">
    <property type="entry name" value="HTH_LUXR_1"/>
    <property type="match status" value="1"/>
</dbReference>
<dbReference type="Gene3D" id="1.10.10.10">
    <property type="entry name" value="Winged helix-like DNA-binding domain superfamily/Winged helix DNA-binding domain"/>
    <property type="match status" value="1"/>
</dbReference>
<sequence>MRPWCERARAELRALGADSPPRVPGEWEPLSPQELEVAQLAARGMSNREIGERLFLSHRTVGSHLYHLYPRLGVTNRAQLSAMLRPTPSRD</sequence>
<dbReference type="PANTHER" id="PTHR44688:SF16">
    <property type="entry name" value="DNA-BINDING TRANSCRIPTIONAL ACTIVATOR DEVR_DOSR"/>
    <property type="match status" value="1"/>
</dbReference>
<evidence type="ECO:0000256" key="1">
    <source>
        <dbReference type="ARBA" id="ARBA00023015"/>
    </source>
</evidence>
<dbReference type="PROSITE" id="PS50043">
    <property type="entry name" value="HTH_LUXR_2"/>
    <property type="match status" value="1"/>
</dbReference>
<accession>A0A931CLD5</accession>
<organism evidence="5 6">
    <name type="scientific">Arthrobacter terrae</name>
    <dbReference type="NCBI Taxonomy" id="2935737"/>
    <lineage>
        <taxon>Bacteria</taxon>
        <taxon>Bacillati</taxon>
        <taxon>Actinomycetota</taxon>
        <taxon>Actinomycetes</taxon>
        <taxon>Micrococcales</taxon>
        <taxon>Micrococcaceae</taxon>
        <taxon>Arthrobacter</taxon>
    </lineage>
</organism>
<dbReference type="SMART" id="SM00421">
    <property type="entry name" value="HTH_LUXR"/>
    <property type="match status" value="1"/>
</dbReference>
<dbReference type="InterPro" id="IPR016032">
    <property type="entry name" value="Sig_transdc_resp-reg_C-effctor"/>
</dbReference>
<reference evidence="5 6" key="1">
    <citation type="submission" date="2020-11" db="EMBL/GenBank/DDBJ databases">
        <title>Arthrobacter antarcticus sp. nov., isolated from Antarctic Soil.</title>
        <authorList>
            <person name="Li J."/>
        </authorList>
    </citation>
    <scope>NUCLEOTIDE SEQUENCE [LARGE SCALE GENOMIC DNA]</scope>
    <source>
        <strain evidence="5 6">Z1-20</strain>
    </source>
</reference>
<evidence type="ECO:0000256" key="3">
    <source>
        <dbReference type="ARBA" id="ARBA00023163"/>
    </source>
</evidence>
<dbReference type="InterPro" id="IPR036388">
    <property type="entry name" value="WH-like_DNA-bd_sf"/>
</dbReference>
<keyword evidence="2" id="KW-0238">DNA-binding</keyword>